<dbReference type="RefSeq" id="WP_241447042.1">
    <property type="nucleotide sequence ID" value="NZ_JAKZHW010000001.1"/>
</dbReference>
<evidence type="ECO:0000313" key="4">
    <source>
        <dbReference type="Proteomes" id="UP001203058"/>
    </source>
</evidence>
<evidence type="ECO:0000313" key="3">
    <source>
        <dbReference type="EMBL" id="MCH8616239.1"/>
    </source>
</evidence>
<evidence type="ECO:0000256" key="1">
    <source>
        <dbReference type="SAM" id="MobiDB-lite"/>
    </source>
</evidence>
<comment type="caution">
    <text evidence="3">The sequence shown here is derived from an EMBL/GenBank/DDBJ whole genome shotgun (WGS) entry which is preliminary data.</text>
</comment>
<name>A0ABS9VP07_9SPHN</name>
<protein>
    <recommendedName>
        <fullName evidence="5">SPOR domain-containing protein</fullName>
    </recommendedName>
</protein>
<sequence length="256" mass="27521">MPNISTAADADRLPWLTDEIKRRPKRSSSWVVPFLAASAVALIAALSFWLGMSGALRQKAVEAPNARVELPPASLPSEPVLLQPEPVMPQVAPAPSPEVALPEQKEVAIEAPPLRRARQAAAVAVHRSHAVAAKPKPSTAKPEEDKGGLRYASPWESKDVSGRMVRVGAYSTLEKGKEAWTRLAQLSPAIKQLPAVVTDLPGRSGKVYYWLQIGTTSQAHSEVLCQRMRAIKQSCVVVDLAGARKGSGNERQPVGI</sequence>
<keyword evidence="2" id="KW-0812">Transmembrane</keyword>
<evidence type="ECO:0000256" key="2">
    <source>
        <dbReference type="SAM" id="Phobius"/>
    </source>
</evidence>
<dbReference type="EMBL" id="JAKZHW010000001">
    <property type="protein sequence ID" value="MCH8616239.1"/>
    <property type="molecule type" value="Genomic_DNA"/>
</dbReference>
<accession>A0ABS9VP07</accession>
<evidence type="ECO:0008006" key="5">
    <source>
        <dbReference type="Google" id="ProtNLM"/>
    </source>
</evidence>
<feature type="region of interest" description="Disordered" evidence="1">
    <location>
        <begin position="128"/>
        <end position="150"/>
    </location>
</feature>
<keyword evidence="4" id="KW-1185">Reference proteome</keyword>
<keyword evidence="2" id="KW-0472">Membrane</keyword>
<reference evidence="3 4" key="1">
    <citation type="submission" date="2022-03" db="EMBL/GenBank/DDBJ databases">
        <authorList>
            <person name="Jo J.-H."/>
            <person name="Im W.-T."/>
        </authorList>
    </citation>
    <scope>NUCLEOTIDE SEQUENCE [LARGE SCALE GENOMIC DNA]</scope>
    <source>
        <strain evidence="3 4">SM33</strain>
    </source>
</reference>
<keyword evidence="2" id="KW-1133">Transmembrane helix</keyword>
<proteinExistence type="predicted"/>
<feature type="transmembrane region" description="Helical" evidence="2">
    <location>
        <begin position="30"/>
        <end position="52"/>
    </location>
</feature>
<organism evidence="3 4">
    <name type="scientific">Sphingomonas telluris</name>
    <dbReference type="NCBI Taxonomy" id="2907998"/>
    <lineage>
        <taxon>Bacteria</taxon>
        <taxon>Pseudomonadati</taxon>
        <taxon>Pseudomonadota</taxon>
        <taxon>Alphaproteobacteria</taxon>
        <taxon>Sphingomonadales</taxon>
        <taxon>Sphingomonadaceae</taxon>
        <taxon>Sphingomonas</taxon>
    </lineage>
</organism>
<dbReference type="Proteomes" id="UP001203058">
    <property type="component" value="Unassembled WGS sequence"/>
</dbReference>
<gene>
    <name evidence="3" type="ORF">LZ016_09020</name>
</gene>